<dbReference type="PROSITE" id="PS00624">
    <property type="entry name" value="GMC_OXRED_2"/>
    <property type="match status" value="1"/>
</dbReference>
<dbReference type="Gene3D" id="3.30.560.10">
    <property type="entry name" value="Glucose Oxidase, domain 3"/>
    <property type="match status" value="1"/>
</dbReference>
<feature type="binding site" evidence="6">
    <location>
        <begin position="92"/>
        <end position="95"/>
    </location>
    <ligand>
        <name>FAD</name>
        <dbReference type="ChEBI" id="CHEBI:57692"/>
    </ligand>
</feature>
<evidence type="ECO:0000313" key="12">
    <source>
        <dbReference type="Proteomes" id="UP000217994"/>
    </source>
</evidence>
<keyword evidence="3 7" id="KW-0285">Flavoprotein</keyword>
<evidence type="ECO:0000256" key="4">
    <source>
        <dbReference type="ARBA" id="ARBA00022827"/>
    </source>
</evidence>
<evidence type="ECO:0000256" key="5">
    <source>
        <dbReference type="ARBA" id="ARBA00023027"/>
    </source>
</evidence>
<protein>
    <submittedName>
        <fullName evidence="11">Glucose-methanol-choline oxidoreductase</fullName>
    </submittedName>
</protein>
<evidence type="ECO:0000256" key="3">
    <source>
        <dbReference type="ARBA" id="ARBA00022630"/>
    </source>
</evidence>
<evidence type="ECO:0000256" key="1">
    <source>
        <dbReference type="ARBA" id="ARBA00001974"/>
    </source>
</evidence>
<sequence length="584" mass="63726">MTQVFDYIVVGGGSGGCVVAGRLTEDPDVTVCVLEAGNRGDGTLVNVPTGAVAMMPTRINNWAFETVPQPGLGGRRGYQPRGKALGGSSAINAMVYIRGHRSDYDHWAALGNAGWGYDDVLPYFRLSEHNERFDDAWHGRDGPLWVSDLRTGNPFHARYLDAARQAGLPLTDDFNGAQQEGIGLYQVTQKHGERWSAARAYLLPHVGRRDNLTVQTHAQVLRIVFDGTRAVGVEVRQHGEVRTLRARREVVLAAGAFQTPQLLMLSGVGPTAELERFGIRTLVDLPGVGRNLQDHPDFIFGYRTRSVDTMGVSARGGLRMLRELLRFRRERRGMLTSNFAEGGGFLKTHAALDAPDIQLHFVVALVDDHARRLHAGHGMSCHVCLLRPRSRGSVTLQSGDPLAAPRIDPAFFDDPRDLDDMVAGFKLTRRLMQAPALAAWITHDMFTANATTDDAIRDVLRRRTDTVYHPVGTCRMGHDALAVVDPQLRVRGLQGLRIVDASVMPTLIGGNTNAPTIMIAEKAVDLMRGVSRVQERPHADAQAAMNAAVRAVAKTIAEPEADLHPGAVHAPASAQPKETRDAIV</sequence>
<dbReference type="Pfam" id="PF05199">
    <property type="entry name" value="GMC_oxred_C"/>
    <property type="match status" value="1"/>
</dbReference>
<reference evidence="11 12" key="1">
    <citation type="submission" date="2017-01" db="EMBL/GenBank/DDBJ databases">
        <title>Whole-Genome Shotgun Sequencing of Two beta-Proteobacterial Species in Search of the Bulgecin Biosynthetic Cluster.</title>
        <authorList>
            <person name="Horsman M.E."/>
            <person name="Marous D.R."/>
            <person name="Li R."/>
            <person name="Oliver R.A."/>
            <person name="Byun B."/>
            <person name="Emrich S.J."/>
            <person name="Boggess B."/>
            <person name="Townsend C.A."/>
            <person name="Mobashery S."/>
        </authorList>
    </citation>
    <scope>NUCLEOTIDE SEQUENCE [LARGE SCALE GENOMIC DNA]</scope>
    <source>
        <strain evidence="11 12">ATCC 31433</strain>
    </source>
</reference>
<dbReference type="EMBL" id="MTZU01000005">
    <property type="protein sequence ID" value="PCE34084.1"/>
    <property type="molecule type" value="Genomic_DNA"/>
</dbReference>
<evidence type="ECO:0000259" key="9">
    <source>
        <dbReference type="PROSITE" id="PS00623"/>
    </source>
</evidence>
<dbReference type="GO" id="GO:0016614">
    <property type="term" value="F:oxidoreductase activity, acting on CH-OH group of donors"/>
    <property type="evidence" value="ECO:0007669"/>
    <property type="project" value="InterPro"/>
</dbReference>
<comment type="caution">
    <text evidence="11">The sequence shown here is derived from an EMBL/GenBank/DDBJ whole genome shotgun (WGS) entry which is preliminary data.</text>
</comment>
<dbReference type="GeneID" id="69004831"/>
<dbReference type="PROSITE" id="PS00623">
    <property type="entry name" value="GMC_OXRED_1"/>
    <property type="match status" value="1"/>
</dbReference>
<evidence type="ECO:0000256" key="6">
    <source>
        <dbReference type="PIRSR" id="PIRSR000137-2"/>
    </source>
</evidence>
<keyword evidence="4 6" id="KW-0274">FAD</keyword>
<dbReference type="InterPro" id="IPR007867">
    <property type="entry name" value="GMC_OxRtase_C"/>
</dbReference>
<evidence type="ECO:0000256" key="8">
    <source>
        <dbReference type="SAM" id="MobiDB-lite"/>
    </source>
</evidence>
<dbReference type="Gene3D" id="3.50.50.60">
    <property type="entry name" value="FAD/NAD(P)-binding domain"/>
    <property type="match status" value="1"/>
</dbReference>
<proteinExistence type="inferred from homology"/>
<dbReference type="Proteomes" id="UP000217994">
    <property type="component" value="Unassembled WGS sequence"/>
</dbReference>
<dbReference type="PANTHER" id="PTHR11552">
    <property type="entry name" value="GLUCOSE-METHANOL-CHOLINE GMC OXIDOREDUCTASE"/>
    <property type="match status" value="1"/>
</dbReference>
<accession>A0A2A4FN83</accession>
<name>A0A2A4FN83_9BURK</name>
<evidence type="ECO:0000313" key="11">
    <source>
        <dbReference type="EMBL" id="PCE34084.1"/>
    </source>
</evidence>
<dbReference type="RefSeq" id="WP_084907823.1">
    <property type="nucleotide sequence ID" value="NZ_CP020738.1"/>
</dbReference>
<dbReference type="PANTHER" id="PTHR11552:SF147">
    <property type="entry name" value="CHOLINE DEHYDROGENASE, MITOCHONDRIAL"/>
    <property type="match status" value="1"/>
</dbReference>
<feature type="domain" description="Glucose-methanol-choline oxidoreductase N-terminal" evidence="10">
    <location>
        <begin position="255"/>
        <end position="269"/>
    </location>
</feature>
<evidence type="ECO:0000256" key="7">
    <source>
        <dbReference type="RuleBase" id="RU003968"/>
    </source>
</evidence>
<feature type="region of interest" description="Disordered" evidence="8">
    <location>
        <begin position="560"/>
        <end position="584"/>
    </location>
</feature>
<evidence type="ECO:0000259" key="10">
    <source>
        <dbReference type="PROSITE" id="PS00624"/>
    </source>
</evidence>
<dbReference type="SUPFAM" id="SSF54373">
    <property type="entry name" value="FAD-linked reductases, C-terminal domain"/>
    <property type="match status" value="1"/>
</dbReference>
<dbReference type="GO" id="GO:0050660">
    <property type="term" value="F:flavin adenine dinucleotide binding"/>
    <property type="evidence" value="ECO:0007669"/>
    <property type="project" value="InterPro"/>
</dbReference>
<evidence type="ECO:0000256" key="2">
    <source>
        <dbReference type="ARBA" id="ARBA00010790"/>
    </source>
</evidence>
<dbReference type="InterPro" id="IPR012132">
    <property type="entry name" value="GMC_OxRdtase"/>
</dbReference>
<dbReference type="SUPFAM" id="SSF51905">
    <property type="entry name" value="FAD/NAD(P)-binding domain"/>
    <property type="match status" value="1"/>
</dbReference>
<dbReference type="InterPro" id="IPR000172">
    <property type="entry name" value="GMC_OxRdtase_N"/>
</dbReference>
<keyword evidence="5" id="KW-0520">NAD</keyword>
<dbReference type="PIRSF" id="PIRSF000137">
    <property type="entry name" value="Alcohol_oxidase"/>
    <property type="match status" value="1"/>
</dbReference>
<comment type="cofactor">
    <cofactor evidence="1 6">
        <name>FAD</name>
        <dbReference type="ChEBI" id="CHEBI:57692"/>
    </cofactor>
</comment>
<dbReference type="AlphaFoldDB" id="A0A2A4FN83"/>
<feature type="binding site" evidence="6">
    <location>
        <position position="220"/>
    </location>
    <ligand>
        <name>FAD</name>
        <dbReference type="ChEBI" id="CHEBI:57692"/>
    </ligand>
</feature>
<organism evidence="11 12">
    <name type="scientific">Burkholderia ubonensis subsp. mesacidophila</name>
    <dbReference type="NCBI Taxonomy" id="265293"/>
    <lineage>
        <taxon>Bacteria</taxon>
        <taxon>Pseudomonadati</taxon>
        <taxon>Pseudomonadota</taxon>
        <taxon>Betaproteobacteria</taxon>
        <taxon>Burkholderiales</taxon>
        <taxon>Burkholderiaceae</taxon>
        <taxon>Burkholderia</taxon>
        <taxon>Burkholderia cepacia complex</taxon>
    </lineage>
</organism>
<dbReference type="Pfam" id="PF00732">
    <property type="entry name" value="GMC_oxred_N"/>
    <property type="match status" value="1"/>
</dbReference>
<dbReference type="InterPro" id="IPR036188">
    <property type="entry name" value="FAD/NAD-bd_sf"/>
</dbReference>
<feature type="domain" description="Glucose-methanol-choline oxidoreductase N-terminal" evidence="9">
    <location>
        <begin position="82"/>
        <end position="105"/>
    </location>
</feature>
<comment type="similarity">
    <text evidence="2 7">Belongs to the GMC oxidoreductase family.</text>
</comment>
<gene>
    <name evidence="11" type="ORF">BZL54_01815</name>
</gene>